<keyword evidence="2" id="KW-1185">Reference proteome</keyword>
<dbReference type="EMBL" id="JBELQE010000084">
    <property type="protein sequence ID" value="MER2251356.1"/>
    <property type="molecule type" value="Genomic_DNA"/>
</dbReference>
<reference evidence="1 2" key="1">
    <citation type="submission" date="2024-06" db="EMBL/GenBank/DDBJ databases">
        <authorList>
            <person name="Campbell A.G."/>
        </authorList>
    </citation>
    <scope>NUCLEOTIDE SEQUENCE [LARGE SCALE GENOMIC DNA]</scope>
    <source>
        <strain evidence="1 2">EM12</strain>
    </source>
</reference>
<sequence length="102" mass="10744">MAASLTVGDLFKAKAVTDEQVNAAVERYLAEPETSAHPIADGYTVDLAAAVAGHGWASQVTANPGTHPLLMRAAVQTAILLARARKARTVARKDRTVPPAER</sequence>
<organism evidence="1 2">
    <name type="scientific">Methylorubrum podarium</name>
    <dbReference type="NCBI Taxonomy" id="200476"/>
    <lineage>
        <taxon>Bacteria</taxon>
        <taxon>Pseudomonadati</taxon>
        <taxon>Pseudomonadota</taxon>
        <taxon>Alphaproteobacteria</taxon>
        <taxon>Hyphomicrobiales</taxon>
        <taxon>Methylobacteriaceae</taxon>
        <taxon>Methylorubrum</taxon>
    </lineage>
</organism>
<protein>
    <submittedName>
        <fullName evidence="1">Uncharacterized protein</fullName>
    </submittedName>
</protein>
<accession>A0ABV1QPL2</accession>
<name>A0ABV1QPL2_9HYPH</name>
<gene>
    <name evidence="1" type="ORF">ABS772_15670</name>
</gene>
<comment type="caution">
    <text evidence="1">The sequence shown here is derived from an EMBL/GenBank/DDBJ whole genome shotgun (WGS) entry which is preliminary data.</text>
</comment>
<evidence type="ECO:0000313" key="2">
    <source>
        <dbReference type="Proteomes" id="UP001480955"/>
    </source>
</evidence>
<dbReference type="RefSeq" id="WP_350395767.1">
    <property type="nucleotide sequence ID" value="NZ_JBELQE010000084.1"/>
</dbReference>
<evidence type="ECO:0000313" key="1">
    <source>
        <dbReference type="EMBL" id="MER2251356.1"/>
    </source>
</evidence>
<proteinExistence type="predicted"/>
<dbReference type="Proteomes" id="UP001480955">
    <property type="component" value="Unassembled WGS sequence"/>
</dbReference>